<protein>
    <recommendedName>
        <fullName evidence="3">SWIM-type domain-containing protein</fullName>
    </recommendedName>
</protein>
<dbReference type="PROSITE" id="PS50966">
    <property type="entry name" value="ZF_SWIM"/>
    <property type="match status" value="1"/>
</dbReference>
<dbReference type="InterPro" id="IPR007527">
    <property type="entry name" value="Znf_SWIM"/>
</dbReference>
<dbReference type="GO" id="GO:0008270">
    <property type="term" value="F:zinc ion binding"/>
    <property type="evidence" value="ECO:0007669"/>
    <property type="project" value="UniProtKB-KW"/>
</dbReference>
<dbReference type="Pfam" id="PF04434">
    <property type="entry name" value="SWIM"/>
    <property type="match status" value="1"/>
</dbReference>
<evidence type="ECO:0000256" key="2">
    <source>
        <dbReference type="SAM" id="MobiDB-lite"/>
    </source>
</evidence>
<keyword evidence="1" id="KW-0479">Metal-binding</keyword>
<dbReference type="Proteomes" id="UP000002668">
    <property type="component" value="Genome"/>
</dbReference>
<dbReference type="eggNOG" id="ENOG502SPNY">
    <property type="taxonomic scope" value="Eukaryota"/>
</dbReference>
<dbReference type="STRING" id="985895.E5A4E2"/>
<name>E5A4E2_LEPMJ</name>
<dbReference type="VEuPathDB" id="FungiDB:LEMA_P077260.1"/>
<organism evidence="5">
    <name type="scientific">Leptosphaeria maculans (strain JN3 / isolate v23.1.3 / race Av1-4-5-6-7-8)</name>
    <name type="common">Blackleg fungus</name>
    <name type="synonym">Phoma lingam</name>
    <dbReference type="NCBI Taxonomy" id="985895"/>
    <lineage>
        <taxon>Eukaryota</taxon>
        <taxon>Fungi</taxon>
        <taxon>Dikarya</taxon>
        <taxon>Ascomycota</taxon>
        <taxon>Pezizomycotina</taxon>
        <taxon>Dothideomycetes</taxon>
        <taxon>Pleosporomycetidae</taxon>
        <taxon>Pleosporales</taxon>
        <taxon>Pleosporineae</taxon>
        <taxon>Leptosphaeriaceae</taxon>
        <taxon>Plenodomus</taxon>
        <taxon>Plenodomus lingam/Leptosphaeria maculans species complex</taxon>
    </lineage>
</organism>
<evidence type="ECO:0000313" key="5">
    <source>
        <dbReference type="Proteomes" id="UP000002668"/>
    </source>
</evidence>
<dbReference type="InParanoid" id="E5A4E2"/>
<feature type="domain" description="SWIM-type" evidence="3">
    <location>
        <begin position="119"/>
        <end position="154"/>
    </location>
</feature>
<dbReference type="EMBL" id="FP929134">
    <property type="protein sequence ID" value="CBX98487.1"/>
    <property type="molecule type" value="Genomic_DNA"/>
</dbReference>
<accession>E5A4E2</accession>
<feature type="compositionally biased region" description="Low complexity" evidence="2">
    <location>
        <begin position="45"/>
        <end position="57"/>
    </location>
</feature>
<evidence type="ECO:0000313" key="4">
    <source>
        <dbReference type="EMBL" id="CBX98487.1"/>
    </source>
</evidence>
<sequence>MSSEQFSRLSLGETMVTTRAGAKKAAKASPQSLHTLPDLVPDHPLPSIESSSPVSPTPSLVISTTNLQYNVSAFDTDLRRRAKRGLEDNDIRIKYCAVSDDESSPDGTPTKYFYIDDDITVAMGGKLGSPRCTCGSNEQGLACKHIYWVGDQIISASTSPEQLYEQPLELSKDGSTIADVKPADVLEAKGLGIIASDLDWAFKEDDLPEDDEEMHDAITTMLSVFEPRDALPGEFKCPESPLTSERSKKYQEVTDLFTQYASRDPGLFLQMRKIIDPDFQGRVFFEKVEDRINQNFHALDEYIANGPVNASADAPHVDVLSCATKLKALVNAIDEFYQDRVDSGLETRDLAVRAAAALVTILDRVTDRNCNAYEDTQWGIEAPTSPVENNLFVALIGASATGEPPLVIDALASLPQEDVLRNHWETLQGIEQKLACPETPPEYTSAFRTVVFENRKRAASEVREGQSKRSMPS</sequence>
<dbReference type="OrthoDB" id="5387895at2759"/>
<dbReference type="OMA" id="CKHIYWV"/>
<dbReference type="AlphaFoldDB" id="E5A4E2"/>
<evidence type="ECO:0000256" key="1">
    <source>
        <dbReference type="PROSITE-ProRule" id="PRU00325"/>
    </source>
</evidence>
<reference evidence="5" key="1">
    <citation type="journal article" date="2011" name="Nat. Commun.">
        <title>Effector diversification within compartments of the Leptosphaeria maculans genome affected by Repeat-Induced Point mutations.</title>
        <authorList>
            <person name="Rouxel T."/>
            <person name="Grandaubert J."/>
            <person name="Hane J.K."/>
            <person name="Hoede C."/>
            <person name="van de Wouw A.P."/>
            <person name="Couloux A."/>
            <person name="Dominguez V."/>
            <person name="Anthouard V."/>
            <person name="Bally P."/>
            <person name="Bourras S."/>
            <person name="Cozijnsen A.J."/>
            <person name="Ciuffetti L.M."/>
            <person name="Degrave A."/>
            <person name="Dilmaghani A."/>
            <person name="Duret L."/>
            <person name="Fudal I."/>
            <person name="Goodwin S.B."/>
            <person name="Gout L."/>
            <person name="Glaser N."/>
            <person name="Linglin J."/>
            <person name="Kema G.H.J."/>
            <person name="Lapalu N."/>
            <person name="Lawrence C.B."/>
            <person name="May K."/>
            <person name="Meyer M."/>
            <person name="Ollivier B."/>
            <person name="Poulain J."/>
            <person name="Schoch C.L."/>
            <person name="Simon A."/>
            <person name="Spatafora J.W."/>
            <person name="Stachowiak A."/>
            <person name="Turgeon B.G."/>
            <person name="Tyler B.M."/>
            <person name="Vincent D."/>
            <person name="Weissenbach J."/>
            <person name="Amselem J."/>
            <person name="Quesneville H."/>
            <person name="Oliver R.P."/>
            <person name="Wincker P."/>
            <person name="Balesdent M.-H."/>
            <person name="Howlett B.J."/>
        </authorList>
    </citation>
    <scope>NUCLEOTIDE SEQUENCE [LARGE SCALE GENOMIC DNA]</scope>
    <source>
        <strain evidence="5">JN3 / isolate v23.1.3 / race Av1-4-5-6-7-8</strain>
    </source>
</reference>
<proteinExistence type="predicted"/>
<keyword evidence="1" id="KW-0863">Zinc-finger</keyword>
<gene>
    <name evidence="4" type="ORF">LEMA_P077260.1</name>
</gene>
<dbReference type="HOGENOM" id="CLU_046721_0_0_1"/>
<feature type="region of interest" description="Disordered" evidence="2">
    <location>
        <begin position="18"/>
        <end position="57"/>
    </location>
</feature>
<keyword evidence="5" id="KW-1185">Reference proteome</keyword>
<evidence type="ECO:0000259" key="3">
    <source>
        <dbReference type="PROSITE" id="PS50966"/>
    </source>
</evidence>
<keyword evidence="1" id="KW-0862">Zinc</keyword>